<proteinExistence type="predicted"/>
<evidence type="ECO:0000313" key="2">
    <source>
        <dbReference type="EMBL" id="ORY36181.1"/>
    </source>
</evidence>
<evidence type="ECO:0000256" key="1">
    <source>
        <dbReference type="SAM" id="MobiDB-lite"/>
    </source>
</evidence>
<feature type="compositionally biased region" description="Polar residues" evidence="1">
    <location>
        <begin position="360"/>
        <end position="371"/>
    </location>
</feature>
<feature type="region of interest" description="Disordered" evidence="1">
    <location>
        <begin position="431"/>
        <end position="466"/>
    </location>
</feature>
<keyword evidence="3" id="KW-1185">Reference proteome</keyword>
<dbReference type="AlphaFoldDB" id="A0A1Y2BN49"/>
<feature type="compositionally biased region" description="Low complexity" evidence="1">
    <location>
        <begin position="188"/>
        <end position="197"/>
    </location>
</feature>
<dbReference type="EMBL" id="MCGO01000057">
    <property type="protein sequence ID" value="ORY36181.1"/>
    <property type="molecule type" value="Genomic_DNA"/>
</dbReference>
<evidence type="ECO:0000313" key="3">
    <source>
        <dbReference type="Proteomes" id="UP000193642"/>
    </source>
</evidence>
<feature type="compositionally biased region" description="Polar residues" evidence="1">
    <location>
        <begin position="177"/>
        <end position="187"/>
    </location>
</feature>
<organism evidence="2 3">
    <name type="scientific">Rhizoclosmatium globosum</name>
    <dbReference type="NCBI Taxonomy" id="329046"/>
    <lineage>
        <taxon>Eukaryota</taxon>
        <taxon>Fungi</taxon>
        <taxon>Fungi incertae sedis</taxon>
        <taxon>Chytridiomycota</taxon>
        <taxon>Chytridiomycota incertae sedis</taxon>
        <taxon>Chytridiomycetes</taxon>
        <taxon>Chytridiales</taxon>
        <taxon>Chytriomycetaceae</taxon>
        <taxon>Rhizoclosmatium</taxon>
    </lineage>
</organism>
<feature type="compositionally biased region" description="Polar residues" evidence="1">
    <location>
        <begin position="384"/>
        <end position="398"/>
    </location>
</feature>
<feature type="region of interest" description="Disordered" evidence="1">
    <location>
        <begin position="177"/>
        <end position="233"/>
    </location>
</feature>
<feature type="compositionally biased region" description="Basic and acidic residues" evidence="1">
    <location>
        <begin position="66"/>
        <end position="77"/>
    </location>
</feature>
<feature type="compositionally biased region" description="Polar residues" evidence="1">
    <location>
        <begin position="431"/>
        <end position="464"/>
    </location>
</feature>
<name>A0A1Y2BN49_9FUNG</name>
<feature type="compositionally biased region" description="Low complexity" evidence="1">
    <location>
        <begin position="205"/>
        <end position="221"/>
    </location>
</feature>
<accession>A0A1Y2BN49</accession>
<dbReference type="OrthoDB" id="2095354at2759"/>
<feature type="compositionally biased region" description="Basic residues" evidence="1">
    <location>
        <begin position="122"/>
        <end position="131"/>
    </location>
</feature>
<feature type="region of interest" description="Disordered" evidence="1">
    <location>
        <begin position="58"/>
        <end position="87"/>
    </location>
</feature>
<sequence length="708" mass="77533">MTAATTHSLLLHLQEKLHDQGYDADPPDDLQQIFDFAATSSSLSQSLSLFRRLSATPVQAPLPDPSVKDLKNDKDQEPPLANQWPPQMPLTRAISMRAFEPFAAFSIGSTDGSRSTSPKHSAGTHRTRRHSVSNNLNPNTHRLGPGTAPIKSKSTSRTASSIIPDVEADHLDQESVSNTIPTTAPSNQTPSAQQPQDSPSPLPDDPTTVSTSPPLTPSQETTPPPSSFYPLAQINPPLDLAQLQLVDSLENMNAQVAAAQLLQLQQQQDQLLQSQQRPNTPKKVQISEKPPLPAHANTRPTTAKRSKMLAEIRVTAQEFLEYASKETTPTPKRVPKTFKRFSTSINQSRRSAAVPLRPATTATIPTTSHQLSPPEIQEPKRTRPASSSSISRPQTTFSLLRPIQEPPRPSTSIAFAEATGGRFSITRPSTTFPVASSHPSTSAITSTSLPPSTLDLTEPATTQPPIHPLYNRPIVPHDYGNPNLLGTHTSRCQHLPHGTILSHLAKSPRNRRSTFGTSNRIAFLSAMGLAERGPGVALTINTCGAKRDRAVRRFWPEVEPADAVGLTLCGSASEVERILRSCCTYGKERDESKMPPIPESDFTAARPIRPKDRVPPIPQTSTTLSQEQLCRIAMQFQDVLSSENRPLCEISQVMHLAIPQDPPGKLQVNTRYSANSQWFHRTNHVGLPETDQVKSFLVLIRFNKLYSN</sequence>
<feature type="region of interest" description="Disordered" evidence="1">
    <location>
        <begin position="272"/>
        <end position="304"/>
    </location>
</feature>
<gene>
    <name evidence="2" type="ORF">BCR33DRAFT_722283</name>
</gene>
<reference evidence="2 3" key="1">
    <citation type="submission" date="2016-07" db="EMBL/GenBank/DDBJ databases">
        <title>Pervasive Adenine N6-methylation of Active Genes in Fungi.</title>
        <authorList>
            <consortium name="DOE Joint Genome Institute"/>
            <person name="Mondo S.J."/>
            <person name="Dannebaum R.O."/>
            <person name="Kuo R.C."/>
            <person name="Labutti K."/>
            <person name="Haridas S."/>
            <person name="Kuo A."/>
            <person name="Salamov A."/>
            <person name="Ahrendt S.R."/>
            <person name="Lipzen A."/>
            <person name="Sullivan W."/>
            <person name="Andreopoulos W.B."/>
            <person name="Clum A."/>
            <person name="Lindquist E."/>
            <person name="Daum C."/>
            <person name="Ramamoorthy G.K."/>
            <person name="Gryganskyi A."/>
            <person name="Culley D."/>
            <person name="Magnuson J.K."/>
            <person name="James T.Y."/>
            <person name="O'Malley M.A."/>
            <person name="Stajich J.E."/>
            <person name="Spatafora J.W."/>
            <person name="Visel A."/>
            <person name="Grigoriev I.V."/>
        </authorList>
    </citation>
    <scope>NUCLEOTIDE SEQUENCE [LARGE SCALE GENOMIC DNA]</scope>
    <source>
        <strain evidence="2 3">JEL800</strain>
    </source>
</reference>
<comment type="caution">
    <text evidence="2">The sequence shown here is derived from an EMBL/GenBank/DDBJ whole genome shotgun (WGS) entry which is preliminary data.</text>
</comment>
<dbReference type="Proteomes" id="UP000193642">
    <property type="component" value="Unassembled WGS sequence"/>
</dbReference>
<feature type="region of interest" description="Disordered" evidence="1">
    <location>
        <begin position="342"/>
        <end position="409"/>
    </location>
</feature>
<protein>
    <submittedName>
        <fullName evidence="2">Uncharacterized protein</fullName>
    </submittedName>
</protein>
<feature type="region of interest" description="Disordered" evidence="1">
    <location>
        <begin position="589"/>
        <end position="614"/>
    </location>
</feature>
<feature type="region of interest" description="Disordered" evidence="1">
    <location>
        <begin position="107"/>
        <end position="159"/>
    </location>
</feature>
<dbReference type="STRING" id="329046.A0A1Y2BN49"/>
<feature type="compositionally biased region" description="Polar residues" evidence="1">
    <location>
        <begin position="107"/>
        <end position="119"/>
    </location>
</feature>